<dbReference type="Pfam" id="PF00083">
    <property type="entry name" value="Sugar_tr"/>
    <property type="match status" value="1"/>
</dbReference>
<evidence type="ECO:0000256" key="5">
    <source>
        <dbReference type="ARBA" id="ARBA00022989"/>
    </source>
</evidence>
<dbReference type="Proteomes" id="UP000018001">
    <property type="component" value="Unassembled WGS sequence"/>
</dbReference>
<sequence length="519" mass="57901">MEPYFGLRGGWLTFWLTVACATNMALFGYDQGVFSGVVVSDNFLTTLGLVNNPSLIGTISALFDVGSFFGAILTLFVGGLLGRKKTLLVGTTIMILGVCLQTAASSISVMIAGRLVTGFGNGLNCATAPVWQSETATAEMRGKLVIIQLIMCVVGFSVCNWLNYGLAFVGGSFGWRFPLAFQLVFLAIIWATTPWLPESPRWLIAQGQFDKSQRIIADLADLAHDDPYVTREFRRIEKAIVFERENAVGFVDLLLNRSPSHSGTCTVRRLILAMATLMMKELTGINVTSYYLPTLLTSSVGLSNSMARLITSLNTISYLIASFFGISLIERWGRRKMMMAGAAGQAFSHIMITICIRIKEWPGQTHSAEAAKASIAFFFLYYVFFAIGWQGIPYLYPTEINSLAMRTKGVALSTATSWAFNFMGKSTPSPVWIASIHWRFYIIWAVCNVVFIPTVYLFYPETSNRSLEDIDKFFREHHELLIFRCEEAVSVKRPFQYELDDRRELGFNDSDKPEVEHCA</sequence>
<evidence type="ECO:0000256" key="7">
    <source>
        <dbReference type="RuleBase" id="RU003346"/>
    </source>
</evidence>
<keyword evidence="4 8" id="KW-0812">Transmembrane</keyword>
<dbReference type="Gene3D" id="1.20.1250.20">
    <property type="entry name" value="MFS general substrate transporter like domains"/>
    <property type="match status" value="1"/>
</dbReference>
<proteinExistence type="inferred from homology"/>
<feature type="transmembrane region" description="Helical" evidence="8">
    <location>
        <begin position="93"/>
        <end position="113"/>
    </location>
</feature>
<evidence type="ECO:0000256" key="6">
    <source>
        <dbReference type="ARBA" id="ARBA00023136"/>
    </source>
</evidence>
<dbReference type="GO" id="GO:0016020">
    <property type="term" value="C:membrane"/>
    <property type="evidence" value="ECO:0007669"/>
    <property type="project" value="UniProtKB-SubCell"/>
</dbReference>
<comment type="subcellular location">
    <subcellularLocation>
        <location evidence="1">Membrane</location>
        <topology evidence="1">Multi-pass membrane protein</topology>
    </subcellularLocation>
</comment>
<dbReference type="GO" id="GO:0005351">
    <property type="term" value="F:carbohydrate:proton symporter activity"/>
    <property type="evidence" value="ECO:0007669"/>
    <property type="project" value="TreeGrafter"/>
</dbReference>
<evidence type="ECO:0000259" key="9">
    <source>
        <dbReference type="PROSITE" id="PS50850"/>
    </source>
</evidence>
<dbReference type="PANTHER" id="PTHR48022:SF26">
    <property type="entry name" value="MAJOR FACILITATOR SUPERFAMILY (MFS) PROFILE DOMAIN-CONTAINING PROTEIN-RELATED"/>
    <property type="match status" value="1"/>
</dbReference>
<dbReference type="InterPro" id="IPR050360">
    <property type="entry name" value="MFS_Sugar_Transporters"/>
</dbReference>
<dbReference type="InterPro" id="IPR020846">
    <property type="entry name" value="MFS_dom"/>
</dbReference>
<dbReference type="eggNOG" id="KOG0254">
    <property type="taxonomic scope" value="Eukaryota"/>
</dbReference>
<feature type="transmembrane region" description="Helical" evidence="8">
    <location>
        <begin position="438"/>
        <end position="459"/>
    </location>
</feature>
<dbReference type="OrthoDB" id="6339427at2759"/>
<comment type="caution">
    <text evidence="10">The sequence shown here is derived from an EMBL/GenBank/DDBJ whole genome shotgun (WGS) entry which is preliminary data.</text>
</comment>
<keyword evidence="11" id="KW-1185">Reference proteome</keyword>
<feature type="transmembrane region" description="Helical" evidence="8">
    <location>
        <begin position="12"/>
        <end position="34"/>
    </location>
</feature>
<evidence type="ECO:0000256" key="4">
    <source>
        <dbReference type="ARBA" id="ARBA00022692"/>
    </source>
</evidence>
<dbReference type="InParanoid" id="V5GGV0"/>
<feature type="transmembrane region" description="Helical" evidence="8">
    <location>
        <begin position="145"/>
        <end position="166"/>
    </location>
</feature>
<organism evidence="10 11">
    <name type="scientific">Byssochlamys spectabilis (strain No. 5 / NBRC 109023)</name>
    <name type="common">Paecilomyces variotii</name>
    <dbReference type="NCBI Taxonomy" id="1356009"/>
    <lineage>
        <taxon>Eukaryota</taxon>
        <taxon>Fungi</taxon>
        <taxon>Dikarya</taxon>
        <taxon>Ascomycota</taxon>
        <taxon>Pezizomycotina</taxon>
        <taxon>Eurotiomycetes</taxon>
        <taxon>Eurotiomycetidae</taxon>
        <taxon>Eurotiales</taxon>
        <taxon>Thermoascaceae</taxon>
        <taxon>Paecilomyces</taxon>
    </lineage>
</organism>
<feature type="transmembrane region" description="Helical" evidence="8">
    <location>
        <begin position="309"/>
        <end position="329"/>
    </location>
</feature>
<dbReference type="PRINTS" id="PR00171">
    <property type="entry name" value="SUGRTRNSPORT"/>
</dbReference>
<dbReference type="InterPro" id="IPR003663">
    <property type="entry name" value="Sugar/inositol_transpt"/>
</dbReference>
<dbReference type="PROSITE" id="PS50850">
    <property type="entry name" value="MFS"/>
    <property type="match status" value="1"/>
</dbReference>
<reference evidence="11" key="1">
    <citation type="journal article" date="2014" name="Genome Announc.">
        <title>Draft genome sequence of the formaldehyde-resistant fungus Byssochlamys spectabilis No. 5 (anamorph Paecilomyces variotii No. 5) (NBRC109023).</title>
        <authorList>
            <person name="Oka T."/>
            <person name="Ekino K."/>
            <person name="Fukuda K."/>
            <person name="Nomura Y."/>
        </authorList>
    </citation>
    <scope>NUCLEOTIDE SEQUENCE [LARGE SCALE GENOMIC DNA]</scope>
    <source>
        <strain evidence="11">No. 5 / NBRC 109023</strain>
    </source>
</reference>
<evidence type="ECO:0000313" key="10">
    <source>
        <dbReference type="EMBL" id="GAE00173.1"/>
    </source>
</evidence>
<name>V5GGV0_BYSSN</name>
<keyword evidence="3 7" id="KW-0813">Transport</keyword>
<dbReference type="HOGENOM" id="CLU_001265_30_3_1"/>
<dbReference type="InterPro" id="IPR005828">
    <property type="entry name" value="MFS_sugar_transport-like"/>
</dbReference>
<dbReference type="NCBIfam" id="TIGR00879">
    <property type="entry name" value="SP"/>
    <property type="match status" value="1"/>
</dbReference>
<keyword evidence="5 8" id="KW-1133">Transmembrane helix</keyword>
<dbReference type="PANTHER" id="PTHR48022">
    <property type="entry name" value="PLASTIDIC GLUCOSE TRANSPORTER 4"/>
    <property type="match status" value="1"/>
</dbReference>
<feature type="transmembrane region" description="Helical" evidence="8">
    <location>
        <begin position="54"/>
        <end position="81"/>
    </location>
</feature>
<accession>V5GGV0</accession>
<dbReference type="InterPro" id="IPR036259">
    <property type="entry name" value="MFS_trans_sf"/>
</dbReference>
<dbReference type="EMBL" id="BAUL01000379">
    <property type="protein sequence ID" value="GAE00173.1"/>
    <property type="molecule type" value="Genomic_DNA"/>
</dbReference>
<comment type="similarity">
    <text evidence="2 7">Belongs to the major facilitator superfamily. Sugar transporter (TC 2.A.1.1) family.</text>
</comment>
<dbReference type="SUPFAM" id="SSF103473">
    <property type="entry name" value="MFS general substrate transporter"/>
    <property type="match status" value="1"/>
</dbReference>
<evidence type="ECO:0000313" key="11">
    <source>
        <dbReference type="Proteomes" id="UP000018001"/>
    </source>
</evidence>
<gene>
    <name evidence="10" type="ORF">PVAR5_8909</name>
</gene>
<feature type="transmembrane region" description="Helical" evidence="8">
    <location>
        <begin position="173"/>
        <end position="193"/>
    </location>
</feature>
<feature type="transmembrane region" description="Helical" evidence="8">
    <location>
        <begin position="375"/>
        <end position="396"/>
    </location>
</feature>
<protein>
    <recommendedName>
        <fullName evidence="9">Major facilitator superfamily (MFS) profile domain-containing protein</fullName>
    </recommendedName>
</protein>
<evidence type="ECO:0000256" key="3">
    <source>
        <dbReference type="ARBA" id="ARBA00022448"/>
    </source>
</evidence>
<keyword evidence="6 8" id="KW-0472">Membrane</keyword>
<dbReference type="AlphaFoldDB" id="V5GGV0"/>
<feature type="domain" description="Major facilitator superfamily (MFS) profile" evidence="9">
    <location>
        <begin position="16"/>
        <end position="463"/>
    </location>
</feature>
<evidence type="ECO:0000256" key="2">
    <source>
        <dbReference type="ARBA" id="ARBA00010992"/>
    </source>
</evidence>
<dbReference type="FunFam" id="1.20.1250.20:FF:000134">
    <property type="entry name" value="MFS sugar transporter protein"/>
    <property type="match status" value="1"/>
</dbReference>
<evidence type="ECO:0000256" key="8">
    <source>
        <dbReference type="SAM" id="Phobius"/>
    </source>
</evidence>
<evidence type="ECO:0000256" key="1">
    <source>
        <dbReference type="ARBA" id="ARBA00004141"/>
    </source>
</evidence>